<dbReference type="PANTHER" id="PTHR13360:SF1">
    <property type="entry name" value="ACTIVATING SIGNAL COINTEGRATOR 1 COMPLEX SUBUNIT 1"/>
    <property type="match status" value="1"/>
</dbReference>
<proteinExistence type="evidence at transcript level"/>
<dbReference type="Gene3D" id="3.90.1140.10">
    <property type="entry name" value="Cyclic phosphodiesterase"/>
    <property type="match status" value="1"/>
</dbReference>
<dbReference type="SUPFAM" id="SSF54791">
    <property type="entry name" value="Eukaryotic type KH-domain (KH-domain type I)"/>
    <property type="match status" value="1"/>
</dbReference>
<dbReference type="PROSITE" id="PS50084">
    <property type="entry name" value="KH_TYPE_1"/>
    <property type="match status" value="1"/>
</dbReference>
<feature type="domain" description="K Homology" evidence="2">
    <location>
        <begin position="28"/>
        <end position="101"/>
    </location>
</feature>
<dbReference type="GO" id="GO:0006355">
    <property type="term" value="P:regulation of DNA-templated transcription"/>
    <property type="evidence" value="ECO:0007669"/>
    <property type="project" value="TreeGrafter"/>
</dbReference>
<dbReference type="SUPFAM" id="SSF55144">
    <property type="entry name" value="LigT-like"/>
    <property type="match status" value="1"/>
</dbReference>
<dbReference type="GO" id="GO:0016874">
    <property type="term" value="F:ligase activity"/>
    <property type="evidence" value="ECO:0007669"/>
    <property type="project" value="UniProtKB-KW"/>
</dbReference>
<keyword evidence="3" id="KW-0436">Ligase</keyword>
<dbReference type="InterPro" id="IPR019510">
    <property type="entry name" value="AKAP7-like_phosphoesterase"/>
</dbReference>
<dbReference type="EMBL" id="KA644703">
    <property type="protein sequence ID" value="AFP59332.1"/>
    <property type="molecule type" value="mRNA"/>
</dbReference>
<dbReference type="InterPro" id="IPR036612">
    <property type="entry name" value="KH_dom_type_1_sf"/>
</dbReference>
<keyword evidence="1" id="KW-0694">RNA-binding</keyword>
<dbReference type="VEuPathDB" id="VectorBase:MDOMA2_015257"/>
<evidence type="ECO:0000256" key="1">
    <source>
        <dbReference type="PROSITE-ProRule" id="PRU00117"/>
    </source>
</evidence>
<dbReference type="AlphaFoldDB" id="T1P9S8"/>
<dbReference type="GO" id="GO:0006307">
    <property type="term" value="P:DNA alkylation repair"/>
    <property type="evidence" value="ECO:0007669"/>
    <property type="project" value="InterPro"/>
</dbReference>
<dbReference type="Gene3D" id="3.30.1370.10">
    <property type="entry name" value="K Homology domain, type 1"/>
    <property type="match status" value="1"/>
</dbReference>
<dbReference type="CDD" id="cd22419">
    <property type="entry name" value="KH-I_ASCC1"/>
    <property type="match status" value="1"/>
</dbReference>
<dbReference type="SMART" id="SM00322">
    <property type="entry name" value="KH"/>
    <property type="match status" value="1"/>
</dbReference>
<name>T1P9S8_MUSDO</name>
<dbReference type="Pfam" id="PF10469">
    <property type="entry name" value="AKAP7_NLS"/>
    <property type="match status" value="1"/>
</dbReference>
<dbReference type="GO" id="GO:0005634">
    <property type="term" value="C:nucleus"/>
    <property type="evidence" value="ECO:0007669"/>
    <property type="project" value="TreeGrafter"/>
</dbReference>
<dbReference type="GO" id="GO:0003723">
    <property type="term" value="F:RNA binding"/>
    <property type="evidence" value="ECO:0007669"/>
    <property type="project" value="UniProtKB-UniRule"/>
</dbReference>
<dbReference type="Pfam" id="PF00013">
    <property type="entry name" value="KH_1"/>
    <property type="match status" value="1"/>
</dbReference>
<evidence type="ECO:0000313" key="3">
    <source>
        <dbReference type="EMBL" id="AFP59332.1"/>
    </source>
</evidence>
<dbReference type="InterPro" id="IPR009210">
    <property type="entry name" value="ASCC1"/>
</dbReference>
<dbReference type="InterPro" id="IPR047538">
    <property type="entry name" value="KH-I_ASCC1"/>
</dbReference>
<sequence>MEDDLYGDEYNDDLDGQDACDIEETANGQFKLAMHVASSFYGGIIGFKGSTKRRIEGETQCSINIPQKTTTNKISEAKIIITGRTRNSVATARRKVQLLVASLRKRMKATHFYGVTMTSDEIRENFKKLKTQILEAEIPGISEELFQFDHKLHLTLGICVLLDDTERKKAVEILESCREFLTDLKTPFTVKCSGLEIMNDDPSSVRVLYANVESEELQTFANLCFDRFNKTGLGIDDFDRGHVKLHMTIMNNRYLEREIPNTTTKTFDAREILKRWGNYCFGSAQCNEVLLCALGSTTEHRDFYKITGSLKFN</sequence>
<dbReference type="InterPro" id="IPR009097">
    <property type="entry name" value="Cyclic_Pdiesterase"/>
</dbReference>
<protein>
    <submittedName>
        <fullName evidence="3">RNA ligase-like protein</fullName>
    </submittedName>
</protein>
<dbReference type="InterPro" id="IPR004087">
    <property type="entry name" value="KH_dom"/>
</dbReference>
<organism evidence="3">
    <name type="scientific">Musca domestica</name>
    <name type="common">House fly</name>
    <dbReference type="NCBI Taxonomy" id="7370"/>
    <lineage>
        <taxon>Eukaryota</taxon>
        <taxon>Metazoa</taxon>
        <taxon>Ecdysozoa</taxon>
        <taxon>Arthropoda</taxon>
        <taxon>Hexapoda</taxon>
        <taxon>Insecta</taxon>
        <taxon>Pterygota</taxon>
        <taxon>Neoptera</taxon>
        <taxon>Endopterygota</taxon>
        <taxon>Diptera</taxon>
        <taxon>Brachycera</taxon>
        <taxon>Muscomorpha</taxon>
        <taxon>Muscoidea</taxon>
        <taxon>Muscidae</taxon>
        <taxon>Musca</taxon>
    </lineage>
</organism>
<reference evidence="3" key="1">
    <citation type="submission" date="2012-08" db="EMBL/GenBank/DDBJ databases">
        <title>Transcriptome of adult Musca domestica launches a platform for comparative house fly gene expression and characterization of differential gene expression among resistant and susceptible house flies.</title>
        <authorList>
            <person name="Liu N."/>
            <person name="Zhang L."/>
            <person name="Li M."/>
            <person name="Reid W."/>
        </authorList>
    </citation>
    <scope>NUCLEOTIDE SEQUENCE</scope>
    <source>
        <strain evidence="3">ALHF</strain>
        <tissue evidence="3">Whole body</tissue>
    </source>
</reference>
<dbReference type="PIRSF" id="PIRSF027019">
    <property type="entry name" value="Euk_LigT"/>
    <property type="match status" value="1"/>
</dbReference>
<dbReference type="PANTHER" id="PTHR13360">
    <property type="entry name" value="ACTIVATING SIGNAL COINTEGRATOR 1 COMPLEX SUBUNIT 1"/>
    <property type="match status" value="1"/>
</dbReference>
<dbReference type="InterPro" id="IPR004088">
    <property type="entry name" value="KH_dom_type_1"/>
</dbReference>
<dbReference type="VEuPathDB" id="VectorBase:MDOA014000"/>
<accession>T1P9S8</accession>
<evidence type="ECO:0000259" key="2">
    <source>
        <dbReference type="SMART" id="SM00322"/>
    </source>
</evidence>